<dbReference type="AlphaFoldDB" id="A0A836L3T6"/>
<evidence type="ECO:0000313" key="3">
    <source>
        <dbReference type="Proteomes" id="UP000674318"/>
    </source>
</evidence>
<sequence length="181" mass="19689">MPVTPKTTHVPREASVSSRCPDDPKDLALSQKDSVERPAVLREYIQPGVHPCTHIPPPKDPAYSLPSTQPSFNRDAKGGGSPNDMYEPNSLYSSHQRIGGSSSLGTSASTGTAPPCSSDSTTTLHWVHFTEDRFVPCIGLPKAVPVNLRRAPEFVFERFVEPRVQRTAEEESAMLAAAAFF</sequence>
<protein>
    <submittedName>
        <fullName evidence="2">Uncharacterized protein</fullName>
    </submittedName>
</protein>
<gene>
    <name evidence="2" type="ORF">JKF63_03957</name>
</gene>
<feature type="compositionally biased region" description="Low complexity" evidence="1">
    <location>
        <begin position="99"/>
        <end position="113"/>
    </location>
</feature>
<reference evidence="2 3" key="1">
    <citation type="submission" date="2021-02" db="EMBL/GenBank/DDBJ databases">
        <title>Porcisia hertigi Genome sequencing and assembly.</title>
        <authorList>
            <person name="Almutairi H."/>
            <person name="Gatherer D."/>
        </authorList>
    </citation>
    <scope>NUCLEOTIDE SEQUENCE [LARGE SCALE GENOMIC DNA]</scope>
    <source>
        <strain evidence="2 3">C119</strain>
    </source>
</reference>
<dbReference type="RefSeq" id="XP_067755159.1">
    <property type="nucleotide sequence ID" value="XM_067899953.1"/>
</dbReference>
<keyword evidence="3" id="KW-1185">Reference proteome</keyword>
<dbReference type="EMBL" id="JAFJZO010000031">
    <property type="protein sequence ID" value="KAG5497691.1"/>
    <property type="molecule type" value="Genomic_DNA"/>
</dbReference>
<organism evidence="2 3">
    <name type="scientific">Porcisia hertigi</name>
    <dbReference type="NCBI Taxonomy" id="2761500"/>
    <lineage>
        <taxon>Eukaryota</taxon>
        <taxon>Discoba</taxon>
        <taxon>Euglenozoa</taxon>
        <taxon>Kinetoplastea</taxon>
        <taxon>Metakinetoplastina</taxon>
        <taxon>Trypanosomatida</taxon>
        <taxon>Trypanosomatidae</taxon>
        <taxon>Leishmaniinae</taxon>
        <taxon>Porcisia</taxon>
    </lineage>
</organism>
<feature type="region of interest" description="Disordered" evidence="1">
    <location>
        <begin position="1"/>
        <end position="35"/>
    </location>
</feature>
<name>A0A836L3T6_9TRYP</name>
<dbReference type="GeneID" id="94290030"/>
<feature type="region of interest" description="Disordered" evidence="1">
    <location>
        <begin position="48"/>
        <end position="117"/>
    </location>
</feature>
<comment type="caution">
    <text evidence="2">The sequence shown here is derived from an EMBL/GenBank/DDBJ whole genome shotgun (WGS) entry which is preliminary data.</text>
</comment>
<evidence type="ECO:0000256" key="1">
    <source>
        <dbReference type="SAM" id="MobiDB-lite"/>
    </source>
</evidence>
<evidence type="ECO:0000313" key="2">
    <source>
        <dbReference type="EMBL" id="KAG5497691.1"/>
    </source>
</evidence>
<dbReference type="Proteomes" id="UP000674318">
    <property type="component" value="Unassembled WGS sequence"/>
</dbReference>
<proteinExistence type="predicted"/>
<accession>A0A836L3T6</accession>
<dbReference type="KEGG" id="phet:94290030"/>